<dbReference type="PANTHER" id="PTHR43105">
    <property type="entry name" value="RESPIRATORY NITRATE REDUCTASE"/>
    <property type="match status" value="1"/>
</dbReference>
<evidence type="ECO:0000256" key="3">
    <source>
        <dbReference type="ARBA" id="ARBA00023004"/>
    </source>
</evidence>
<dbReference type="EC" id="1.2.1.2" evidence="7"/>
<dbReference type="InterPro" id="IPR050123">
    <property type="entry name" value="Prok_molybdopt-oxidoreductase"/>
</dbReference>
<evidence type="ECO:0000259" key="6">
    <source>
        <dbReference type="Pfam" id="PF01568"/>
    </source>
</evidence>
<dbReference type="SUPFAM" id="SSF50692">
    <property type="entry name" value="ADC-like"/>
    <property type="match status" value="1"/>
</dbReference>
<dbReference type="Gene3D" id="3.40.50.740">
    <property type="match status" value="1"/>
</dbReference>
<keyword evidence="3" id="KW-0408">Iron</keyword>
<dbReference type="GO" id="GO:0043546">
    <property type="term" value="F:molybdopterin cofactor binding"/>
    <property type="evidence" value="ECO:0007669"/>
    <property type="project" value="InterPro"/>
</dbReference>
<dbReference type="EMBL" id="LTBC01000001">
    <property type="protein sequence ID" value="KYH33549.1"/>
    <property type="molecule type" value="Genomic_DNA"/>
</dbReference>
<dbReference type="EC" id="1.1.99.33" evidence="7"/>
<keyword evidence="4" id="KW-0411">Iron-sulfur</keyword>
<dbReference type="InterPro" id="IPR006655">
    <property type="entry name" value="Mopterin_OxRdtase_prok_CS"/>
</dbReference>
<gene>
    <name evidence="7" type="primary">fdhF</name>
    <name evidence="7" type="ORF">MOMUL_02540</name>
</gene>
<dbReference type="GO" id="GO:0051536">
    <property type="term" value="F:iron-sulfur cluster binding"/>
    <property type="evidence" value="ECO:0007669"/>
    <property type="project" value="UniProtKB-KW"/>
</dbReference>
<dbReference type="InterPro" id="IPR009010">
    <property type="entry name" value="Asp_de-COase-like_dom_sf"/>
</dbReference>
<accession>A0A151B0V1</accession>
<dbReference type="GO" id="GO:0003954">
    <property type="term" value="F:NADH dehydrogenase activity"/>
    <property type="evidence" value="ECO:0007669"/>
    <property type="project" value="TreeGrafter"/>
</dbReference>
<organism evidence="7 8">
    <name type="scientific">Moorella mulderi DSM 14980</name>
    <dbReference type="NCBI Taxonomy" id="1122241"/>
    <lineage>
        <taxon>Bacteria</taxon>
        <taxon>Bacillati</taxon>
        <taxon>Bacillota</taxon>
        <taxon>Clostridia</taxon>
        <taxon>Neomoorellales</taxon>
        <taxon>Neomoorellaceae</taxon>
        <taxon>Neomoorella</taxon>
    </lineage>
</organism>
<evidence type="ECO:0000256" key="1">
    <source>
        <dbReference type="ARBA" id="ARBA00022723"/>
    </source>
</evidence>
<dbReference type="PROSITE" id="PS00490">
    <property type="entry name" value="MOLYBDOPTERIN_PROK_2"/>
    <property type="match status" value="1"/>
</dbReference>
<dbReference type="PATRIC" id="fig|1122241.3.peg.277"/>
<dbReference type="InterPro" id="IPR006657">
    <property type="entry name" value="MoPterin_dinucl-bd_dom"/>
</dbReference>
<sequence>MAGLAIAFGSGAMTNSIAEIEHNDVLLIIGSNTTEAHPVIGQKMKQAARRGAKLIVVDPRRIELVEHAYLWLPIRPGTNVALINGLMYVIITEGLVDKKFIEERTEGFENLWAVVQNYPPERVAGITGVPAEKIYAAARLYATTERAGIFYTLGITEHTSGTSNVMNLANLAMITGHVGKEFSGVNPLRGQNNVQGACDMGALPDVFPGYQKVANPEVRERFAAAWNCQLDATPGLRIPEMIDLAAGGYIRAMYIMGEDPALTDPDITHVRKALANLDFLVMQDLFISETAKFADVILPGASFLEKDGTFTSTERRVQRVRRALSPRGECRPDWQIICDLAARLGYPMHYDSPEQIFAEMASLTPSYAGMSYARLEGNGLQWPCPTPEHPGTKFLHAGRFPRGKGLLQGIEYQPPAELTDEEYPILLTTGRMLYHYGITTRHSPSLESYRPEELAEINPAQAAELGVRTGDRVTVVSRRGRLVTKVKVTDRVPPGIMFMTYHYKESPVNILTNAAFDPIAKTAEYKVTAVRLEPAS</sequence>
<evidence type="ECO:0000313" key="8">
    <source>
        <dbReference type="Proteomes" id="UP000075670"/>
    </source>
</evidence>
<dbReference type="Pfam" id="PF01568">
    <property type="entry name" value="Molydop_binding"/>
    <property type="match status" value="1"/>
</dbReference>
<evidence type="ECO:0000313" key="7">
    <source>
        <dbReference type="EMBL" id="KYH33549.1"/>
    </source>
</evidence>
<dbReference type="GO" id="GO:0016020">
    <property type="term" value="C:membrane"/>
    <property type="evidence" value="ECO:0007669"/>
    <property type="project" value="TreeGrafter"/>
</dbReference>
<dbReference type="AlphaFoldDB" id="A0A151B0V1"/>
<dbReference type="Gene3D" id="3.40.228.10">
    <property type="entry name" value="Dimethylsulfoxide Reductase, domain 2"/>
    <property type="match status" value="1"/>
</dbReference>
<dbReference type="SUPFAM" id="SSF53706">
    <property type="entry name" value="Formate dehydrogenase/DMSO reductase, domains 1-3"/>
    <property type="match status" value="1"/>
</dbReference>
<reference evidence="7 8" key="1">
    <citation type="submission" date="2016-02" db="EMBL/GenBank/DDBJ databases">
        <title>Genome sequence of Moorella mulderi DSM 14980.</title>
        <authorList>
            <person name="Poehlein A."/>
            <person name="Daniel R."/>
        </authorList>
    </citation>
    <scope>NUCLEOTIDE SEQUENCE [LARGE SCALE GENOMIC DNA]</scope>
    <source>
        <strain evidence="7 8">DSM 14980</strain>
    </source>
</reference>
<proteinExistence type="predicted"/>
<dbReference type="GO" id="GO:0046872">
    <property type="term" value="F:metal ion binding"/>
    <property type="evidence" value="ECO:0007669"/>
    <property type="project" value="UniProtKB-KW"/>
</dbReference>
<feature type="domain" description="Molybdopterin dinucleotide-binding" evidence="6">
    <location>
        <begin position="426"/>
        <end position="529"/>
    </location>
</feature>
<keyword evidence="8" id="KW-1185">Reference proteome</keyword>
<keyword evidence="2 7" id="KW-0560">Oxidoreductase</keyword>
<evidence type="ECO:0000256" key="2">
    <source>
        <dbReference type="ARBA" id="ARBA00023002"/>
    </source>
</evidence>
<comment type="caution">
    <text evidence="7">The sequence shown here is derived from an EMBL/GenBank/DDBJ whole genome shotgun (WGS) entry which is preliminary data.</text>
</comment>
<name>A0A151B0V1_9FIRM</name>
<feature type="domain" description="Molybdopterin oxidoreductase" evidence="5">
    <location>
        <begin position="12"/>
        <end position="342"/>
    </location>
</feature>
<protein>
    <submittedName>
        <fullName evidence="7">Formate dehydrogenase H</fullName>
        <ecNumber evidence="7">1.1.99.33</ecNumber>
        <ecNumber evidence="7">1.2.1.2</ecNumber>
    </submittedName>
</protein>
<dbReference type="Pfam" id="PF00384">
    <property type="entry name" value="Molybdopterin"/>
    <property type="match status" value="1"/>
</dbReference>
<evidence type="ECO:0000256" key="4">
    <source>
        <dbReference type="ARBA" id="ARBA00023014"/>
    </source>
</evidence>
<dbReference type="GO" id="GO:0022904">
    <property type="term" value="P:respiratory electron transport chain"/>
    <property type="evidence" value="ECO:0007669"/>
    <property type="project" value="TreeGrafter"/>
</dbReference>
<dbReference type="Gene3D" id="2.40.40.20">
    <property type="match status" value="1"/>
</dbReference>
<dbReference type="PANTHER" id="PTHR43105:SF14">
    <property type="entry name" value="FORMATE DEHYDROGENASE H"/>
    <property type="match status" value="1"/>
</dbReference>
<evidence type="ECO:0000259" key="5">
    <source>
        <dbReference type="Pfam" id="PF00384"/>
    </source>
</evidence>
<dbReference type="Proteomes" id="UP000075670">
    <property type="component" value="Unassembled WGS sequence"/>
</dbReference>
<dbReference type="InterPro" id="IPR006656">
    <property type="entry name" value="Mopterin_OxRdtase"/>
</dbReference>
<keyword evidence="1" id="KW-0479">Metal-binding</keyword>